<name>A0A1Y1ZEM1_9PLEO</name>
<dbReference type="EMBL" id="MCFA01000096">
    <property type="protein sequence ID" value="ORY08723.1"/>
    <property type="molecule type" value="Genomic_DNA"/>
</dbReference>
<evidence type="ECO:0000313" key="3">
    <source>
        <dbReference type="Proteomes" id="UP000193144"/>
    </source>
</evidence>
<dbReference type="Proteomes" id="UP000193144">
    <property type="component" value="Unassembled WGS sequence"/>
</dbReference>
<gene>
    <name evidence="2" type="ORF">BCR34DRAFT_389678</name>
</gene>
<feature type="compositionally biased region" description="Polar residues" evidence="1">
    <location>
        <begin position="81"/>
        <end position="97"/>
    </location>
</feature>
<dbReference type="AlphaFoldDB" id="A0A1Y1ZEM1"/>
<protein>
    <submittedName>
        <fullName evidence="2">Uncharacterized protein</fullName>
    </submittedName>
</protein>
<keyword evidence="3" id="KW-1185">Reference proteome</keyword>
<comment type="caution">
    <text evidence="2">The sequence shown here is derived from an EMBL/GenBank/DDBJ whole genome shotgun (WGS) entry which is preliminary data.</text>
</comment>
<evidence type="ECO:0000256" key="1">
    <source>
        <dbReference type="SAM" id="MobiDB-lite"/>
    </source>
</evidence>
<evidence type="ECO:0000313" key="2">
    <source>
        <dbReference type="EMBL" id="ORY08723.1"/>
    </source>
</evidence>
<sequence>MRGQVRDAASADAACSHQSHRRAEHCRGPAEGLQRVQRHFRVGAAKGTGARGRSASRSGNEIIPTAKGSTEEMRGGIGGLANSSWTRKAASGSWNVC</sequence>
<organism evidence="2 3">
    <name type="scientific">Clohesyomyces aquaticus</name>
    <dbReference type="NCBI Taxonomy" id="1231657"/>
    <lineage>
        <taxon>Eukaryota</taxon>
        <taxon>Fungi</taxon>
        <taxon>Dikarya</taxon>
        <taxon>Ascomycota</taxon>
        <taxon>Pezizomycotina</taxon>
        <taxon>Dothideomycetes</taxon>
        <taxon>Pleosporomycetidae</taxon>
        <taxon>Pleosporales</taxon>
        <taxon>Lindgomycetaceae</taxon>
        <taxon>Clohesyomyces</taxon>
    </lineage>
</organism>
<feature type="region of interest" description="Disordered" evidence="1">
    <location>
        <begin position="1"/>
        <end position="97"/>
    </location>
</feature>
<reference evidence="2 3" key="1">
    <citation type="submission" date="2016-07" db="EMBL/GenBank/DDBJ databases">
        <title>Pervasive Adenine N6-methylation of Active Genes in Fungi.</title>
        <authorList>
            <consortium name="DOE Joint Genome Institute"/>
            <person name="Mondo S.J."/>
            <person name="Dannebaum R.O."/>
            <person name="Kuo R.C."/>
            <person name="Labutti K."/>
            <person name="Haridas S."/>
            <person name="Kuo A."/>
            <person name="Salamov A."/>
            <person name="Ahrendt S.R."/>
            <person name="Lipzen A."/>
            <person name="Sullivan W."/>
            <person name="Andreopoulos W.B."/>
            <person name="Clum A."/>
            <person name="Lindquist E."/>
            <person name="Daum C."/>
            <person name="Ramamoorthy G.K."/>
            <person name="Gryganskyi A."/>
            <person name="Culley D."/>
            <person name="Magnuson J.K."/>
            <person name="James T.Y."/>
            <person name="O'Malley M.A."/>
            <person name="Stajich J.E."/>
            <person name="Spatafora J.W."/>
            <person name="Visel A."/>
            <person name="Grigoriev I.V."/>
        </authorList>
    </citation>
    <scope>NUCLEOTIDE SEQUENCE [LARGE SCALE GENOMIC DNA]</scope>
    <source>
        <strain evidence="2 3">CBS 115471</strain>
    </source>
</reference>
<accession>A0A1Y1ZEM1</accession>
<proteinExistence type="predicted"/>